<dbReference type="GO" id="GO:0019464">
    <property type="term" value="P:glycine decarboxylation via glycine cleavage system"/>
    <property type="evidence" value="ECO:0007669"/>
    <property type="project" value="UniProtKB-UniRule"/>
</dbReference>
<evidence type="ECO:0000313" key="5">
    <source>
        <dbReference type="EMBL" id="MFD1569247.1"/>
    </source>
</evidence>
<reference evidence="5 6" key="1">
    <citation type="journal article" date="2019" name="Int. J. Syst. Evol. Microbiol.">
        <title>The Global Catalogue of Microorganisms (GCM) 10K type strain sequencing project: providing services to taxonomists for standard genome sequencing and annotation.</title>
        <authorList>
            <consortium name="The Broad Institute Genomics Platform"/>
            <consortium name="The Broad Institute Genome Sequencing Center for Infectious Disease"/>
            <person name="Wu L."/>
            <person name="Ma J."/>
        </authorList>
    </citation>
    <scope>NUCLEOTIDE SEQUENCE [LARGE SCALE GENOMIC DNA]</scope>
    <source>
        <strain evidence="5 6">CGMCC 1.12689</strain>
    </source>
</reference>
<dbReference type="EMBL" id="JBHUDB010000001">
    <property type="protein sequence ID" value="MFD1569247.1"/>
    <property type="molecule type" value="Genomic_DNA"/>
</dbReference>
<keyword evidence="1 5" id="KW-0808">Transferase</keyword>
<dbReference type="PANTHER" id="PTHR43757:SF2">
    <property type="entry name" value="AMINOMETHYLTRANSFERASE, MITOCHONDRIAL"/>
    <property type="match status" value="1"/>
</dbReference>
<keyword evidence="1" id="KW-0032">Aminotransferase</keyword>
<name>A0ABD6BVU5_9EURY</name>
<dbReference type="RefSeq" id="WP_256417090.1">
    <property type="nucleotide sequence ID" value="NZ_JANHDL010000002.1"/>
</dbReference>
<evidence type="ECO:0000313" key="6">
    <source>
        <dbReference type="Proteomes" id="UP001597185"/>
    </source>
</evidence>
<dbReference type="GO" id="GO:0008483">
    <property type="term" value="F:transaminase activity"/>
    <property type="evidence" value="ECO:0007669"/>
    <property type="project" value="UniProtKB-KW"/>
</dbReference>
<dbReference type="SUPFAM" id="SSF101790">
    <property type="entry name" value="Aminomethyltransferase beta-barrel domain"/>
    <property type="match status" value="1"/>
</dbReference>
<dbReference type="NCBIfam" id="NF001567">
    <property type="entry name" value="PRK00389.1"/>
    <property type="match status" value="1"/>
</dbReference>
<dbReference type="SUPFAM" id="SSF103025">
    <property type="entry name" value="Folate-binding domain"/>
    <property type="match status" value="1"/>
</dbReference>
<feature type="domain" description="Aminomethyltransferase C-terminal" evidence="4">
    <location>
        <begin position="326"/>
        <end position="404"/>
    </location>
</feature>
<dbReference type="HAMAP" id="MF_00259">
    <property type="entry name" value="GcvT"/>
    <property type="match status" value="1"/>
</dbReference>
<dbReference type="Gene3D" id="2.40.30.110">
    <property type="entry name" value="Aminomethyltransferase beta-barrel domains"/>
    <property type="match status" value="1"/>
</dbReference>
<feature type="binding site" evidence="2">
    <location>
        <position position="236"/>
    </location>
    <ligand>
        <name>substrate</name>
    </ligand>
</feature>
<dbReference type="InterPro" id="IPR006222">
    <property type="entry name" value="GCVT_N"/>
</dbReference>
<dbReference type="Proteomes" id="UP001597185">
    <property type="component" value="Unassembled WGS sequence"/>
</dbReference>
<accession>A0ABD6BVU5</accession>
<dbReference type="Pfam" id="PF08669">
    <property type="entry name" value="GCV_T_C"/>
    <property type="match status" value="1"/>
</dbReference>
<evidence type="ECO:0000256" key="1">
    <source>
        <dbReference type="HAMAP-Rule" id="MF_00259"/>
    </source>
</evidence>
<dbReference type="PANTHER" id="PTHR43757">
    <property type="entry name" value="AMINOMETHYLTRANSFERASE"/>
    <property type="match status" value="1"/>
</dbReference>
<gene>
    <name evidence="1" type="primary">gcvT</name>
    <name evidence="5" type="ORF">ACFR9T_01355</name>
</gene>
<dbReference type="InterPro" id="IPR013977">
    <property type="entry name" value="GcvT_C"/>
</dbReference>
<evidence type="ECO:0000256" key="2">
    <source>
        <dbReference type="PIRSR" id="PIRSR006487-1"/>
    </source>
</evidence>
<evidence type="ECO:0000259" key="4">
    <source>
        <dbReference type="Pfam" id="PF08669"/>
    </source>
</evidence>
<dbReference type="InterPro" id="IPR022903">
    <property type="entry name" value="GcvT_bac"/>
</dbReference>
<dbReference type="Pfam" id="PF01571">
    <property type="entry name" value="GCV_T"/>
    <property type="match status" value="2"/>
</dbReference>
<dbReference type="Gene3D" id="3.30.1360.120">
    <property type="entry name" value="Probable tRNA modification gtpase trme, domain 1"/>
    <property type="match status" value="2"/>
</dbReference>
<dbReference type="Gene3D" id="4.10.1250.10">
    <property type="entry name" value="Aminomethyltransferase fragment"/>
    <property type="match status" value="1"/>
</dbReference>
<dbReference type="AlphaFoldDB" id="A0ABD6BVU5"/>
<evidence type="ECO:0000259" key="3">
    <source>
        <dbReference type="Pfam" id="PF01571"/>
    </source>
</evidence>
<organism evidence="5 6">
    <name type="scientific">Halorubrum laminariae</name>
    <dbReference type="NCBI Taxonomy" id="1433523"/>
    <lineage>
        <taxon>Archaea</taxon>
        <taxon>Methanobacteriati</taxon>
        <taxon>Methanobacteriota</taxon>
        <taxon>Stenosarchaea group</taxon>
        <taxon>Halobacteria</taxon>
        <taxon>Halobacteriales</taxon>
        <taxon>Haloferacaceae</taxon>
        <taxon>Halorubrum</taxon>
    </lineage>
</organism>
<feature type="domain" description="GCVT N-terminal" evidence="3">
    <location>
        <begin position="143"/>
        <end position="306"/>
    </location>
</feature>
<comment type="catalytic activity">
    <reaction evidence="1">
        <text>N(6)-[(R)-S(8)-aminomethyldihydrolipoyl]-L-lysyl-[protein] + (6S)-5,6,7,8-tetrahydrofolate = N(6)-[(R)-dihydrolipoyl]-L-lysyl-[protein] + (6R)-5,10-methylene-5,6,7,8-tetrahydrofolate + NH4(+)</text>
        <dbReference type="Rhea" id="RHEA:16945"/>
        <dbReference type="Rhea" id="RHEA-COMP:10475"/>
        <dbReference type="Rhea" id="RHEA-COMP:10492"/>
        <dbReference type="ChEBI" id="CHEBI:15636"/>
        <dbReference type="ChEBI" id="CHEBI:28938"/>
        <dbReference type="ChEBI" id="CHEBI:57453"/>
        <dbReference type="ChEBI" id="CHEBI:83100"/>
        <dbReference type="ChEBI" id="CHEBI:83143"/>
        <dbReference type="EC" id="2.1.2.10"/>
    </reaction>
</comment>
<comment type="function">
    <text evidence="1">The glycine cleavage system catalyzes the degradation of glycine.</text>
</comment>
<dbReference type="EC" id="2.1.2.10" evidence="1"/>
<dbReference type="InterPro" id="IPR027266">
    <property type="entry name" value="TrmE/GcvT-like"/>
</dbReference>
<dbReference type="InterPro" id="IPR028896">
    <property type="entry name" value="GcvT/YgfZ/DmdA"/>
</dbReference>
<proteinExistence type="inferred from homology"/>
<feature type="domain" description="GCVT N-terminal" evidence="3">
    <location>
        <begin position="8"/>
        <end position="106"/>
    </location>
</feature>
<comment type="caution">
    <text evidence="5">The sequence shown here is derived from an EMBL/GenBank/DDBJ whole genome shotgun (WGS) entry which is preliminary data.</text>
</comment>
<protein>
    <recommendedName>
        <fullName evidence="1">Probable aminomethyltransferase</fullName>
        <ecNumber evidence="1">2.1.2.10</ecNumber>
    </recommendedName>
    <alternativeName>
        <fullName evidence="1">Glycine cleavage system T protein</fullName>
    </alternativeName>
</protein>
<keyword evidence="6" id="KW-1185">Reference proteome</keyword>
<comment type="subunit">
    <text evidence="1">The glycine cleavage system is composed of four proteins: P, T, L and H.</text>
</comment>
<dbReference type="GO" id="GO:0004047">
    <property type="term" value="F:aminomethyltransferase activity"/>
    <property type="evidence" value="ECO:0007669"/>
    <property type="project" value="UniProtKB-UniRule"/>
</dbReference>
<dbReference type="InterPro" id="IPR029043">
    <property type="entry name" value="GcvT/YgfZ_C"/>
</dbReference>
<dbReference type="PIRSF" id="PIRSF006487">
    <property type="entry name" value="GcvT"/>
    <property type="match status" value="1"/>
</dbReference>
<comment type="similarity">
    <text evidence="1">Belongs to the GcvT family.</text>
</comment>
<sequence>MTDRHPPLHETHEARGAKFTDFGGWQMPVEFDSIREEHTAVRETIGVFDVSHMGEIEVSGPDATALINRLTTNDVTALAPGDSQYAAITDEDGIMLDDTVVYRLPDGVEAGVAASAINDFGADAEADLDADTGADLDAGSGDPAYLFVPNAGHDAQMYGRWVDHRDEWGFDATVANATDDWAMLAVQGPDAAAALADATGGDAVTSLTKFEATAVTVAGAPSWVARTGYTGEDGFEIMCPAADAGAVWEAFVAEETVDGSAQPCGLGARDTLRMEMGYLLSGQDFDPENEPRTPYEADIGFVVDLDTEFVGRDALAAQRESGVDERFVGVRLLERGVPRGGYAVTDGDLTRIGQLTSGTMSPTLDEPIGLGYLHETFIDAGAEVSVVVRGDEKRAEIVVPPFLDR</sequence>